<comment type="cofactor">
    <cofactor evidence="1">
        <name>Zn(2+)</name>
        <dbReference type="ChEBI" id="CHEBI:29105"/>
    </cofactor>
</comment>
<dbReference type="Proteomes" id="UP000198575">
    <property type="component" value="Unassembled WGS sequence"/>
</dbReference>
<keyword evidence="5" id="KW-0560">Oxidoreductase</keyword>
<feature type="domain" description="Extradiol ring-cleavage dioxygenase class III enzyme subunit B" evidence="6">
    <location>
        <begin position="42"/>
        <end position="249"/>
    </location>
</feature>
<dbReference type="STRING" id="578942.SAMN05216289_11520"/>
<dbReference type="AlphaFoldDB" id="A0A1I4Y732"/>
<evidence type="ECO:0000259" key="6">
    <source>
        <dbReference type="Pfam" id="PF02900"/>
    </source>
</evidence>
<dbReference type="InterPro" id="IPR004183">
    <property type="entry name" value="Xdiol_dOase_suB"/>
</dbReference>
<gene>
    <name evidence="7" type="ORF">SAMN05216289_11520</name>
</gene>
<dbReference type="EMBL" id="FOVF01000015">
    <property type="protein sequence ID" value="SFN33320.1"/>
    <property type="molecule type" value="Genomic_DNA"/>
</dbReference>
<evidence type="ECO:0000313" key="8">
    <source>
        <dbReference type="Proteomes" id="UP000198575"/>
    </source>
</evidence>
<name>A0A1I4Y732_9GAMM</name>
<dbReference type="RefSeq" id="WP_092407983.1">
    <property type="nucleotide sequence ID" value="NZ_FOVF01000015.1"/>
</dbReference>
<keyword evidence="7" id="KW-0223">Dioxygenase</keyword>
<proteinExistence type="inferred from homology"/>
<evidence type="ECO:0000256" key="1">
    <source>
        <dbReference type="ARBA" id="ARBA00001947"/>
    </source>
</evidence>
<dbReference type="PANTHER" id="PTHR30096">
    <property type="entry name" value="4,5-DOPA DIOXYGENASE EXTRADIOL-LIKE PROTEIN"/>
    <property type="match status" value="1"/>
</dbReference>
<dbReference type="GO" id="GO:0008270">
    <property type="term" value="F:zinc ion binding"/>
    <property type="evidence" value="ECO:0007669"/>
    <property type="project" value="InterPro"/>
</dbReference>
<dbReference type="OrthoDB" id="9790889at2"/>
<dbReference type="InterPro" id="IPR014436">
    <property type="entry name" value="Extradiol_dOase_DODA"/>
</dbReference>
<evidence type="ECO:0000256" key="4">
    <source>
        <dbReference type="ARBA" id="ARBA00022833"/>
    </source>
</evidence>
<dbReference type="SUPFAM" id="SSF53213">
    <property type="entry name" value="LigB-like"/>
    <property type="match status" value="1"/>
</dbReference>
<dbReference type="GO" id="GO:0008198">
    <property type="term" value="F:ferrous iron binding"/>
    <property type="evidence" value="ECO:0007669"/>
    <property type="project" value="InterPro"/>
</dbReference>
<evidence type="ECO:0000313" key="7">
    <source>
        <dbReference type="EMBL" id="SFN33320.1"/>
    </source>
</evidence>
<protein>
    <submittedName>
        <fullName evidence="7">Aromatic ring-opening dioxygenase, catalytic subunit, LigB family</fullName>
    </submittedName>
</protein>
<dbReference type="Pfam" id="PF02900">
    <property type="entry name" value="LigB"/>
    <property type="match status" value="1"/>
</dbReference>
<dbReference type="GO" id="GO:0016702">
    <property type="term" value="F:oxidoreductase activity, acting on single donors with incorporation of molecular oxygen, incorporation of two atoms of oxygen"/>
    <property type="evidence" value="ECO:0007669"/>
    <property type="project" value="UniProtKB-ARBA"/>
</dbReference>
<keyword evidence="4" id="KW-0862">Zinc</keyword>
<evidence type="ECO:0000256" key="5">
    <source>
        <dbReference type="ARBA" id="ARBA00023002"/>
    </source>
</evidence>
<sequence>MPANMLPTVFLPHGAGPCFFMDWSPPDSWNRMADWLRGLVGQVGVAPKAIVVVSAHWEASDFTVNTQAAPGLLFDYSGFPEHTYRLSWPAPGSPALARRIRSLLAASGFESAADDRRGLDHGVFIPMKLAFPHADIPVVQLSLRRGLDPAEHLAMGRALAPLREEGVLIIGSGMSYHNMQRFRRDNAQVDADSERFDAWLAETIASPGDEREQRLVHWAEAPGARESHPREEHLLPLHVVAGAAAGDSGLKVFEDRVLGSVQSAYVFGASEGGGDAI</sequence>
<reference evidence="7 8" key="1">
    <citation type="submission" date="2016-10" db="EMBL/GenBank/DDBJ databases">
        <authorList>
            <person name="de Groot N.N."/>
        </authorList>
    </citation>
    <scope>NUCLEOTIDE SEQUENCE [LARGE SCALE GENOMIC DNA]</scope>
    <source>
        <strain evidence="7 8">CGMCC 1.7659</strain>
    </source>
</reference>
<dbReference type="Gene3D" id="3.40.830.10">
    <property type="entry name" value="LigB-like"/>
    <property type="match status" value="1"/>
</dbReference>
<keyword evidence="8" id="KW-1185">Reference proteome</keyword>
<dbReference type="PIRSF" id="PIRSF006157">
    <property type="entry name" value="Doxgns_DODA"/>
    <property type="match status" value="1"/>
</dbReference>
<evidence type="ECO:0000256" key="2">
    <source>
        <dbReference type="ARBA" id="ARBA00007581"/>
    </source>
</evidence>
<accession>A0A1I4Y732</accession>
<comment type="similarity">
    <text evidence="2">Belongs to the DODA-type extradiol aromatic ring-opening dioxygenase family.</text>
</comment>
<dbReference type="PANTHER" id="PTHR30096:SF0">
    <property type="entry name" value="4,5-DOPA DIOXYGENASE EXTRADIOL-LIKE PROTEIN"/>
    <property type="match status" value="1"/>
</dbReference>
<dbReference type="CDD" id="cd07363">
    <property type="entry name" value="45_DOPA_Dioxygenase"/>
    <property type="match status" value="1"/>
</dbReference>
<organism evidence="7 8">
    <name type="scientific">Dokdonella immobilis</name>
    <dbReference type="NCBI Taxonomy" id="578942"/>
    <lineage>
        <taxon>Bacteria</taxon>
        <taxon>Pseudomonadati</taxon>
        <taxon>Pseudomonadota</taxon>
        <taxon>Gammaproteobacteria</taxon>
        <taxon>Lysobacterales</taxon>
        <taxon>Rhodanobacteraceae</taxon>
        <taxon>Dokdonella</taxon>
    </lineage>
</organism>
<keyword evidence="3" id="KW-0479">Metal-binding</keyword>
<evidence type="ECO:0000256" key="3">
    <source>
        <dbReference type="ARBA" id="ARBA00022723"/>
    </source>
</evidence>